<organism evidence="4 5">
    <name type="scientific">Vitis vinifera</name>
    <name type="common">Grape</name>
    <dbReference type="NCBI Taxonomy" id="29760"/>
    <lineage>
        <taxon>Eukaryota</taxon>
        <taxon>Viridiplantae</taxon>
        <taxon>Streptophyta</taxon>
        <taxon>Embryophyta</taxon>
        <taxon>Tracheophyta</taxon>
        <taxon>Spermatophyta</taxon>
        <taxon>Magnoliopsida</taxon>
        <taxon>eudicotyledons</taxon>
        <taxon>Gunneridae</taxon>
        <taxon>Pentapetalae</taxon>
        <taxon>rosids</taxon>
        <taxon>Vitales</taxon>
        <taxon>Vitaceae</taxon>
        <taxon>Viteae</taxon>
        <taxon>Vitis</taxon>
    </lineage>
</organism>
<name>A0A438E585_VITVI</name>
<gene>
    <name evidence="4" type="primary">GGH2_3</name>
    <name evidence="4" type="ORF">CK203_082997</name>
</gene>
<evidence type="ECO:0000313" key="5">
    <source>
        <dbReference type="Proteomes" id="UP000288805"/>
    </source>
</evidence>
<dbReference type="InterPro" id="IPR029062">
    <property type="entry name" value="Class_I_gatase-like"/>
</dbReference>
<evidence type="ECO:0000313" key="4">
    <source>
        <dbReference type="EMBL" id="RVW42911.1"/>
    </source>
</evidence>
<comment type="caution">
    <text evidence="1">Lacks conserved residue(s) required for the propagation of feature annotation.</text>
</comment>
<comment type="caution">
    <text evidence="4">The sequence shown here is derived from an EMBL/GenBank/DDBJ whole genome shotgun (WGS) entry which is preliminary data.</text>
</comment>
<dbReference type="Gene3D" id="3.40.50.880">
    <property type="match status" value="2"/>
</dbReference>
<sequence length="374" mass="41412">MPAHFLSSSPSSASTSSTASPADSSDMPKDAVSASSSSGRYSEIWNYLWVPLLLSVSKELTAAKAESTILLPSDVRLGSARSSPSCPAPDPKLNFRPVVGILTHPGDGASGRLNNDTNASYIAASYVKFVESAGARVIPLIYNEPLEILHESSLVASTMALTVLLMCDFHVGSSQKLWQRLPCFSSKKFSAIVLGRDATFDWFINFDFYYLNIFVVAKEPELPFLILSYTFFTYNPLLCSILIVFLQKLNLVNGVIFTGGWAKSGLYYTTVGEIFKFRGDFLKLLKVNLIKFFLLRPFIPRKSLEKNDVGDHFPVLAICLGFELLTMIISKDIKILEEFSAADQASTLNFMKNTDIRGTVFQRYKFVCVCNIVT</sequence>
<keyword evidence="4" id="KW-0378">Hydrolase</keyword>
<dbReference type="PROSITE" id="PS51275">
    <property type="entry name" value="PEPTIDASE_C26_GGH"/>
    <property type="match status" value="1"/>
</dbReference>
<evidence type="ECO:0000256" key="3">
    <source>
        <dbReference type="SAM" id="Phobius"/>
    </source>
</evidence>
<keyword evidence="3" id="KW-0472">Membrane</keyword>
<dbReference type="InterPro" id="IPR015527">
    <property type="entry name" value="Pept_C26_g-glut_hydrolase"/>
</dbReference>
<dbReference type="PANTHER" id="PTHR11315">
    <property type="entry name" value="PROTEASE FAMILY C26 GAMMA-GLUTAMYL HYDROLASE"/>
    <property type="match status" value="1"/>
</dbReference>
<dbReference type="AlphaFoldDB" id="A0A438E585"/>
<proteinExistence type="predicted"/>
<feature type="transmembrane region" description="Helical" evidence="3">
    <location>
        <begin position="222"/>
        <end position="246"/>
    </location>
</feature>
<evidence type="ECO:0000256" key="1">
    <source>
        <dbReference type="PROSITE-ProRule" id="PRU00607"/>
    </source>
</evidence>
<keyword evidence="3" id="KW-0812">Transmembrane</keyword>
<feature type="compositionally biased region" description="Low complexity" evidence="2">
    <location>
        <begin position="7"/>
        <end position="25"/>
    </location>
</feature>
<dbReference type="PANTHER" id="PTHR11315:SF0">
    <property type="entry name" value="FOLATE GAMMA-GLUTAMYL HYDROLASE"/>
    <property type="match status" value="1"/>
</dbReference>
<evidence type="ECO:0000256" key="2">
    <source>
        <dbReference type="SAM" id="MobiDB-lite"/>
    </source>
</evidence>
<dbReference type="Proteomes" id="UP000288805">
    <property type="component" value="Unassembled WGS sequence"/>
</dbReference>
<keyword evidence="3" id="KW-1133">Transmembrane helix</keyword>
<feature type="region of interest" description="Disordered" evidence="2">
    <location>
        <begin position="1"/>
        <end position="35"/>
    </location>
</feature>
<accession>A0A438E585</accession>
<dbReference type="EMBL" id="QGNW01001391">
    <property type="protein sequence ID" value="RVW42911.1"/>
    <property type="molecule type" value="Genomic_DNA"/>
</dbReference>
<protein>
    <submittedName>
        <fullName evidence="4">Gamma-glutamyl hydrolase 2</fullName>
    </submittedName>
</protein>
<reference evidence="4 5" key="1">
    <citation type="journal article" date="2018" name="PLoS Genet.">
        <title>Population sequencing reveals clonal diversity and ancestral inbreeding in the grapevine cultivar Chardonnay.</title>
        <authorList>
            <person name="Roach M.J."/>
            <person name="Johnson D.L."/>
            <person name="Bohlmann J."/>
            <person name="van Vuuren H.J."/>
            <person name="Jones S.J."/>
            <person name="Pretorius I.S."/>
            <person name="Schmidt S.A."/>
            <person name="Borneman A.R."/>
        </authorList>
    </citation>
    <scope>NUCLEOTIDE SEQUENCE [LARGE SCALE GENOMIC DNA]</scope>
    <source>
        <strain evidence="5">cv. Chardonnay</strain>
        <tissue evidence="4">Leaf</tissue>
    </source>
</reference>
<dbReference type="GO" id="GO:0008242">
    <property type="term" value="F:omega peptidase activity"/>
    <property type="evidence" value="ECO:0007669"/>
    <property type="project" value="InterPro"/>
</dbReference>